<dbReference type="InterPro" id="IPR004154">
    <property type="entry name" value="Anticodon-bd"/>
</dbReference>
<evidence type="ECO:0000256" key="3">
    <source>
        <dbReference type="ARBA" id="ARBA00022490"/>
    </source>
</evidence>
<dbReference type="HAMAP" id="MF_01571">
    <property type="entry name" value="Pro_tRNA_synth_type3"/>
    <property type="match status" value="1"/>
</dbReference>
<dbReference type="PANTHER" id="PTHR43382">
    <property type="entry name" value="PROLYL-TRNA SYNTHETASE"/>
    <property type="match status" value="1"/>
</dbReference>
<dbReference type="Proteomes" id="UP000236893">
    <property type="component" value="Unassembled WGS sequence"/>
</dbReference>
<feature type="domain" description="Aminoacyl-transfer RNA synthetases class-II family profile" evidence="12">
    <location>
        <begin position="27"/>
        <end position="294"/>
    </location>
</feature>
<evidence type="ECO:0000256" key="11">
    <source>
        <dbReference type="HAMAP-Rule" id="MF_01571"/>
    </source>
</evidence>
<dbReference type="CDD" id="cd00862">
    <property type="entry name" value="ProRS_anticodon_zinc"/>
    <property type="match status" value="1"/>
</dbReference>
<dbReference type="InterPro" id="IPR006195">
    <property type="entry name" value="aa-tRNA-synth_II"/>
</dbReference>
<dbReference type="GO" id="GO:0017101">
    <property type="term" value="C:aminoacyl-tRNA synthetase multienzyme complex"/>
    <property type="evidence" value="ECO:0007669"/>
    <property type="project" value="TreeGrafter"/>
</dbReference>
<dbReference type="EC" id="6.1.1.15" evidence="11"/>
<dbReference type="Gene3D" id="3.40.50.800">
    <property type="entry name" value="Anticodon-binding domain"/>
    <property type="match status" value="1"/>
</dbReference>
<comment type="caution">
    <text evidence="13">The sequence shown here is derived from an EMBL/GenBank/DDBJ whole genome shotgun (WGS) entry which is preliminary data.</text>
</comment>
<accession>A0A2S5A1C2</accession>
<dbReference type="GO" id="GO:0005524">
    <property type="term" value="F:ATP binding"/>
    <property type="evidence" value="ECO:0007669"/>
    <property type="project" value="UniProtKB-UniRule"/>
</dbReference>
<dbReference type="AlphaFoldDB" id="A0A2S5A1C2"/>
<dbReference type="OrthoDB" id="9809052at2"/>
<dbReference type="PROSITE" id="PS50862">
    <property type="entry name" value="AA_TRNA_LIGASE_II"/>
    <property type="match status" value="1"/>
</dbReference>
<keyword evidence="3 11" id="KW-0963">Cytoplasm</keyword>
<keyword evidence="5 11" id="KW-0547">Nucleotide-binding</keyword>
<dbReference type="RefSeq" id="WP_103789305.1">
    <property type="nucleotide sequence ID" value="NZ_PQVF01000007.1"/>
</dbReference>
<dbReference type="InterPro" id="IPR036621">
    <property type="entry name" value="Anticodon-bd_dom_sf"/>
</dbReference>
<dbReference type="SUPFAM" id="SSF55681">
    <property type="entry name" value="Class II aaRS and biotin synthetases"/>
    <property type="match status" value="1"/>
</dbReference>
<dbReference type="SUPFAM" id="SSF64586">
    <property type="entry name" value="C-terminal domain of ProRS"/>
    <property type="match status" value="1"/>
</dbReference>
<dbReference type="EMBL" id="PQVF01000007">
    <property type="protein sequence ID" value="POY36388.1"/>
    <property type="molecule type" value="Genomic_DNA"/>
</dbReference>
<name>A0A2S5A1C2_9SPHI</name>
<comment type="subunit">
    <text evidence="2 11">Homodimer.</text>
</comment>
<dbReference type="InterPro" id="IPR017449">
    <property type="entry name" value="Pro-tRNA_synth_II"/>
</dbReference>
<comment type="similarity">
    <text evidence="10 11">Belongs to the class-II aminoacyl-tRNA synthetase family. ProS type 3 subfamily.</text>
</comment>
<reference evidence="13 14" key="1">
    <citation type="submission" date="2018-01" db="EMBL/GenBank/DDBJ databases">
        <authorList>
            <person name="Gaut B.S."/>
            <person name="Morton B.R."/>
            <person name="Clegg M.T."/>
            <person name="Duvall M.R."/>
        </authorList>
    </citation>
    <scope>NUCLEOTIDE SEQUENCE [LARGE SCALE GENOMIC DNA]</scope>
    <source>
        <strain evidence="13 14">HR-AV</strain>
    </source>
</reference>
<dbReference type="Pfam" id="PF03129">
    <property type="entry name" value="HGTP_anticodon"/>
    <property type="match status" value="1"/>
</dbReference>
<keyword evidence="14" id="KW-1185">Reference proteome</keyword>
<dbReference type="PANTHER" id="PTHR43382:SF2">
    <property type="entry name" value="BIFUNCTIONAL GLUTAMATE_PROLINE--TRNA LIGASE"/>
    <property type="match status" value="1"/>
</dbReference>
<evidence type="ECO:0000313" key="13">
    <source>
        <dbReference type="EMBL" id="POY36388.1"/>
    </source>
</evidence>
<dbReference type="InterPro" id="IPR002314">
    <property type="entry name" value="aa-tRNA-synt_IIb"/>
</dbReference>
<keyword evidence="7 11" id="KW-0648">Protein biosynthesis</keyword>
<dbReference type="GO" id="GO:0005737">
    <property type="term" value="C:cytoplasm"/>
    <property type="evidence" value="ECO:0007669"/>
    <property type="project" value="UniProtKB-SubCell"/>
</dbReference>
<keyword evidence="6 11" id="KW-0067">ATP-binding</keyword>
<evidence type="ECO:0000256" key="10">
    <source>
        <dbReference type="ARBA" id="ARBA00060806"/>
    </source>
</evidence>
<evidence type="ECO:0000256" key="5">
    <source>
        <dbReference type="ARBA" id="ARBA00022741"/>
    </source>
</evidence>
<dbReference type="InterPro" id="IPR016061">
    <property type="entry name" value="Pro-tRNA_ligase_II_C"/>
</dbReference>
<keyword evidence="8 11" id="KW-0030">Aminoacyl-tRNA synthetase</keyword>
<comment type="domain">
    <text evidence="11">Consists of three domains: the N-terminal catalytic domain, the anticodon-binding domain and the C-terminal extension.</text>
</comment>
<dbReference type="InterPro" id="IPR033721">
    <property type="entry name" value="ProRS_core_arch_euk"/>
</dbReference>
<dbReference type="FunFam" id="3.40.50.800:FF:000005">
    <property type="entry name" value="bifunctional glutamate/proline--tRNA ligase"/>
    <property type="match status" value="1"/>
</dbReference>
<evidence type="ECO:0000256" key="9">
    <source>
        <dbReference type="ARBA" id="ARBA00047671"/>
    </source>
</evidence>
<dbReference type="GO" id="GO:0004827">
    <property type="term" value="F:proline-tRNA ligase activity"/>
    <property type="evidence" value="ECO:0007669"/>
    <property type="project" value="UniProtKB-UniRule"/>
</dbReference>
<dbReference type="Pfam" id="PF00587">
    <property type="entry name" value="tRNA-synt_2b"/>
    <property type="match status" value="1"/>
</dbReference>
<protein>
    <recommendedName>
        <fullName evidence="11">Proline--tRNA ligase</fullName>
        <ecNumber evidence="11">6.1.1.15</ecNumber>
    </recommendedName>
    <alternativeName>
        <fullName evidence="11">Prolyl-tRNA synthetase</fullName>
        <shortName evidence="11">ProRS</shortName>
    </alternativeName>
</protein>
<dbReference type="SMART" id="SM00946">
    <property type="entry name" value="ProRS-C_1"/>
    <property type="match status" value="1"/>
</dbReference>
<evidence type="ECO:0000259" key="12">
    <source>
        <dbReference type="PROSITE" id="PS50862"/>
    </source>
</evidence>
<dbReference type="SUPFAM" id="SSF52954">
    <property type="entry name" value="Class II aaRS ABD-related"/>
    <property type="match status" value="1"/>
</dbReference>
<keyword evidence="4 11" id="KW-0436">Ligase</keyword>
<dbReference type="FunFam" id="3.30.930.10:FF:000023">
    <property type="entry name" value="Proline--tRNA ligase"/>
    <property type="match status" value="1"/>
</dbReference>
<evidence type="ECO:0000256" key="8">
    <source>
        <dbReference type="ARBA" id="ARBA00023146"/>
    </source>
</evidence>
<dbReference type="Gene3D" id="3.30.930.10">
    <property type="entry name" value="Bira Bifunctional Protein, Domain 2"/>
    <property type="match status" value="1"/>
</dbReference>
<gene>
    <name evidence="11" type="primary">proS</name>
    <name evidence="13" type="ORF">C3K47_11615</name>
</gene>
<evidence type="ECO:0000256" key="1">
    <source>
        <dbReference type="ARBA" id="ARBA00004496"/>
    </source>
</evidence>
<evidence type="ECO:0000313" key="14">
    <source>
        <dbReference type="Proteomes" id="UP000236893"/>
    </source>
</evidence>
<proteinExistence type="inferred from homology"/>
<evidence type="ECO:0000256" key="6">
    <source>
        <dbReference type="ARBA" id="ARBA00022840"/>
    </source>
</evidence>
<dbReference type="CDD" id="cd00778">
    <property type="entry name" value="ProRS_core_arch_euk"/>
    <property type="match status" value="1"/>
</dbReference>
<dbReference type="Pfam" id="PF09180">
    <property type="entry name" value="ProRS-C_1"/>
    <property type="match status" value="1"/>
</dbReference>
<evidence type="ECO:0000256" key="7">
    <source>
        <dbReference type="ARBA" id="ARBA00022917"/>
    </source>
</evidence>
<dbReference type="InterPro" id="IPR045864">
    <property type="entry name" value="aa-tRNA-synth_II/BPL/LPL"/>
</dbReference>
<comment type="subcellular location">
    <subcellularLocation>
        <location evidence="1 11">Cytoplasm</location>
    </subcellularLocation>
</comment>
<sequence>MAKDLTSRENDYSQWYNELVSKADLAEHSSVRGCMVIKPYGYSIWEKMQAVLDKKFKDTGHSNAYFPLFIPKSFLSKEAAHVEGFAKECAVVTHYRLKTDPETGGVIVDPEAKLEEELIVRPTSETIIWNTYKGWIQSYRDLPILVNQWANVVRWEMRTRLFLRTAEFLWQEGHTAHATAEEAIAETEQMLDVYADFVENWMALPVVKGRKTPNERFAGALDTYCIEALMQDGKALQAGTSHFLGQNFAKAFDVKFTGKDGKLDYVWATSWGVSTRLMGALVMAHSDDDGLVLPPKLAPIQVVVVPIYKSDEEADKITEVVKKLKKDLEDKGISVKYDNRDTQRPGFKFAEWELKGVPVRIAIGARDLENQTVEVARRDTKEKMVLQMNDLANKVEHLLEEIQDNIYQKAKAFRTDSITKVDTYEEFKQVLANKAGFVSAHWDGTPETEQQIKDETKATIRCIPLDNPLEEGKCILTGKPSTQRVLFAIAY</sequence>
<comment type="function">
    <text evidence="11">Catalyzes the attachment of proline to tRNA(Pro) in a two-step reaction: proline is first activated by ATP to form Pro-AMP and then transferred to the acceptor end of tRNA(Pro).</text>
</comment>
<dbReference type="Gene3D" id="3.30.110.30">
    <property type="entry name" value="C-terminal domain of ProRS"/>
    <property type="match status" value="1"/>
</dbReference>
<dbReference type="InterPro" id="IPR004499">
    <property type="entry name" value="Pro-tRNA-ligase_IIa_arc-type"/>
</dbReference>
<evidence type="ECO:0000256" key="4">
    <source>
        <dbReference type="ARBA" id="ARBA00022598"/>
    </source>
</evidence>
<dbReference type="GO" id="GO:0006433">
    <property type="term" value="P:prolyl-tRNA aminoacylation"/>
    <property type="evidence" value="ECO:0007669"/>
    <property type="project" value="UniProtKB-UniRule"/>
</dbReference>
<dbReference type="NCBIfam" id="TIGR00408">
    <property type="entry name" value="proS_fam_I"/>
    <property type="match status" value="1"/>
</dbReference>
<organism evidence="13 14">
    <name type="scientific">Solitalea longa</name>
    <dbReference type="NCBI Taxonomy" id="2079460"/>
    <lineage>
        <taxon>Bacteria</taxon>
        <taxon>Pseudomonadati</taxon>
        <taxon>Bacteroidota</taxon>
        <taxon>Sphingobacteriia</taxon>
        <taxon>Sphingobacteriales</taxon>
        <taxon>Sphingobacteriaceae</taxon>
        <taxon>Solitalea</taxon>
    </lineage>
</organism>
<evidence type="ECO:0000256" key="2">
    <source>
        <dbReference type="ARBA" id="ARBA00011738"/>
    </source>
</evidence>
<comment type="catalytic activity">
    <reaction evidence="9 11">
        <text>tRNA(Pro) + L-proline + ATP = L-prolyl-tRNA(Pro) + AMP + diphosphate</text>
        <dbReference type="Rhea" id="RHEA:14305"/>
        <dbReference type="Rhea" id="RHEA-COMP:9700"/>
        <dbReference type="Rhea" id="RHEA-COMP:9702"/>
        <dbReference type="ChEBI" id="CHEBI:30616"/>
        <dbReference type="ChEBI" id="CHEBI:33019"/>
        <dbReference type="ChEBI" id="CHEBI:60039"/>
        <dbReference type="ChEBI" id="CHEBI:78442"/>
        <dbReference type="ChEBI" id="CHEBI:78532"/>
        <dbReference type="ChEBI" id="CHEBI:456215"/>
        <dbReference type="EC" id="6.1.1.15"/>
    </reaction>
</comment>